<feature type="region of interest" description="Disordered" evidence="5">
    <location>
        <begin position="304"/>
        <end position="348"/>
    </location>
</feature>
<dbReference type="Gene3D" id="2.160.20.70">
    <property type="match status" value="1"/>
</dbReference>
<dbReference type="Proteomes" id="UP000242287">
    <property type="component" value="Unassembled WGS sequence"/>
</dbReference>
<dbReference type="STRING" id="703135.A0A2A9NPG1"/>
<dbReference type="InterPro" id="IPR016098">
    <property type="entry name" value="CAP/MinC_C"/>
</dbReference>
<protein>
    <recommendedName>
        <fullName evidence="3 4">Adenylyl cyclase-associated protein</fullName>
    </recommendedName>
</protein>
<dbReference type="InterPro" id="IPR018106">
    <property type="entry name" value="CAP_CS_N"/>
</dbReference>
<dbReference type="InterPro" id="IPR006599">
    <property type="entry name" value="CARP_motif"/>
</dbReference>
<dbReference type="InterPro" id="IPR017901">
    <property type="entry name" value="C-CAP_CF_C-like"/>
</dbReference>
<evidence type="ECO:0000256" key="1">
    <source>
        <dbReference type="ARBA" id="ARBA00007659"/>
    </source>
</evidence>
<dbReference type="EMBL" id="KZ301979">
    <property type="protein sequence ID" value="PFH52429.1"/>
    <property type="molecule type" value="Genomic_DNA"/>
</dbReference>
<evidence type="ECO:0000256" key="4">
    <source>
        <dbReference type="RuleBase" id="RU000647"/>
    </source>
</evidence>
<comment type="function">
    <text evidence="2">The N-terminal domain binds to adenylyl cyclase, thereby enabling adenylyl cyclase to be activated by upstream regulatory signals, such as Ras. The C-terminal domain is required for normal cellular morphology and growth control.</text>
</comment>
<dbReference type="Pfam" id="PF08603">
    <property type="entry name" value="CAP_C"/>
    <property type="match status" value="1"/>
</dbReference>
<evidence type="ECO:0000256" key="3">
    <source>
        <dbReference type="ARBA" id="ARBA00072052"/>
    </source>
</evidence>
<feature type="region of interest" description="Disordered" evidence="5">
    <location>
        <begin position="253"/>
        <end position="281"/>
    </location>
</feature>
<evidence type="ECO:0000313" key="7">
    <source>
        <dbReference type="EMBL" id="PFH52429.1"/>
    </source>
</evidence>
<dbReference type="PROSITE" id="PS51329">
    <property type="entry name" value="C_CAP_COFACTOR_C"/>
    <property type="match status" value="1"/>
</dbReference>
<comment type="similarity">
    <text evidence="1 4">Belongs to the CAP family.</text>
</comment>
<dbReference type="InterPro" id="IPR036222">
    <property type="entry name" value="CAP_N_sf"/>
</dbReference>
<dbReference type="Pfam" id="PF01213">
    <property type="entry name" value="CAP_N-CM"/>
    <property type="match status" value="1"/>
</dbReference>
<dbReference type="SUPFAM" id="SSF101278">
    <property type="entry name" value="N-terminal domain of adenylylcyclase associated protein, CAP"/>
    <property type="match status" value="1"/>
</dbReference>
<evidence type="ECO:0000256" key="5">
    <source>
        <dbReference type="SAM" id="MobiDB-lite"/>
    </source>
</evidence>
<dbReference type="GO" id="GO:0005737">
    <property type="term" value="C:cytoplasm"/>
    <property type="evidence" value="ECO:0007669"/>
    <property type="project" value="TreeGrafter"/>
</dbReference>
<evidence type="ECO:0000259" key="6">
    <source>
        <dbReference type="PROSITE" id="PS51329"/>
    </source>
</evidence>
<dbReference type="PROSITE" id="PS01088">
    <property type="entry name" value="CAP_1"/>
    <property type="match status" value="1"/>
</dbReference>
<feature type="compositionally biased region" description="Pro residues" evidence="5">
    <location>
        <begin position="261"/>
        <end position="273"/>
    </location>
</feature>
<sequence>MSSGLYSLATIIKRLEAATTRLEDVADFFDKGRKNAIDNRPAQGYDESAPPQLPPPPEPLQIETPPSVIAYEENVINGCLQPFVELTKSFASNSVVEAATLLETQLQAIKDLLLLSANCTKPSQEELDKLIKPLYRGIEAIEKTKDGNKKERDWFTHLTFISAAAPVVGWVLHPKPAPYIMDIKESAEYYGNKLIKEWKEKDTKHVEWVRALTKILNETKKYVEEYNPTGLSWNPKVNPDSIGINLEEFQSKTAVSAAASAPPPPPPPPPPMAAQPSTAGTAGGVAAVFAELNRGEEVTKGLRKVDKSEMTHKNPALRAGNTVPAAAPSSPVKRPAKPSKPQALAGKKPSKFALEGNKWLVEYYENPGSPLVITEGEINNVVNIFGCKKTTVVIKGKVNAVTLGSSYKYIRVNCTTTSVLVDSVVSSISITRSPSFQLQVTGTAPMIQIDSTDSGQIYLSKASLNAEITTAKCSAINVSLPVEGEEDGVFEEQAIPEMLKSVVKDGKVVTSVVEHVG</sequence>
<feature type="domain" description="C-CAP/cofactor C-like" evidence="6">
    <location>
        <begin position="349"/>
        <end position="495"/>
    </location>
</feature>
<dbReference type="InterPro" id="IPR013992">
    <property type="entry name" value="Adenylate_cyclase-assoc_CAP_N"/>
</dbReference>
<dbReference type="GO" id="GO:0019933">
    <property type="term" value="P:cAMP-mediated signaling"/>
    <property type="evidence" value="ECO:0007669"/>
    <property type="project" value="TreeGrafter"/>
</dbReference>
<keyword evidence="8" id="KW-1185">Reference proteome</keyword>
<dbReference type="GO" id="GO:0003779">
    <property type="term" value="F:actin binding"/>
    <property type="evidence" value="ECO:0007669"/>
    <property type="project" value="InterPro"/>
</dbReference>
<dbReference type="InterPro" id="IPR053950">
    <property type="entry name" value="CAP_N"/>
</dbReference>
<name>A0A2A9NPG1_9AGAR</name>
<dbReference type="InterPro" id="IPR001837">
    <property type="entry name" value="Adenylate_cyclase-assoc_CAP"/>
</dbReference>
<dbReference type="PANTHER" id="PTHR10652:SF0">
    <property type="entry name" value="ADENYLYL CYCLASE-ASSOCIATED PROTEIN"/>
    <property type="match status" value="1"/>
</dbReference>
<organism evidence="7 8">
    <name type="scientific">Amanita thiersii Skay4041</name>
    <dbReference type="NCBI Taxonomy" id="703135"/>
    <lineage>
        <taxon>Eukaryota</taxon>
        <taxon>Fungi</taxon>
        <taxon>Dikarya</taxon>
        <taxon>Basidiomycota</taxon>
        <taxon>Agaricomycotina</taxon>
        <taxon>Agaricomycetes</taxon>
        <taxon>Agaricomycetidae</taxon>
        <taxon>Agaricales</taxon>
        <taxon>Pluteineae</taxon>
        <taxon>Amanitaceae</taxon>
        <taxon>Amanita</taxon>
    </lineage>
</organism>
<dbReference type="AlphaFoldDB" id="A0A2A9NPG1"/>
<feature type="region of interest" description="Disordered" evidence="5">
    <location>
        <begin position="37"/>
        <end position="58"/>
    </location>
</feature>
<dbReference type="InterPro" id="IPR013912">
    <property type="entry name" value="Adenylate_cyclase-assoc_CAP_C"/>
</dbReference>
<reference evidence="7 8" key="1">
    <citation type="submission" date="2014-02" db="EMBL/GenBank/DDBJ databases">
        <title>Transposable element dynamics among asymbiotic and ectomycorrhizal Amanita fungi.</title>
        <authorList>
            <consortium name="DOE Joint Genome Institute"/>
            <person name="Hess J."/>
            <person name="Skrede I."/>
            <person name="Wolfe B."/>
            <person name="LaButti K."/>
            <person name="Ohm R.A."/>
            <person name="Grigoriev I.V."/>
            <person name="Pringle A."/>
        </authorList>
    </citation>
    <scope>NUCLEOTIDE SEQUENCE [LARGE SCALE GENOMIC DNA]</scope>
    <source>
        <strain evidence="7 8">SKay4041</strain>
    </source>
</reference>
<dbReference type="PANTHER" id="PTHR10652">
    <property type="entry name" value="ADENYLYL CYCLASE-ASSOCIATED PROTEIN"/>
    <property type="match status" value="1"/>
</dbReference>
<dbReference type="GO" id="GO:0008179">
    <property type="term" value="F:adenylate cyclase binding"/>
    <property type="evidence" value="ECO:0007669"/>
    <property type="project" value="TreeGrafter"/>
</dbReference>
<dbReference type="Pfam" id="PF21938">
    <property type="entry name" value="CAP_N"/>
    <property type="match status" value="1"/>
</dbReference>
<dbReference type="InterPro" id="IPR036223">
    <property type="entry name" value="CAP_C_sf"/>
</dbReference>
<gene>
    <name evidence="7" type="ORF">AMATHDRAFT_46293</name>
</gene>
<accession>A0A2A9NPG1</accession>
<dbReference type="Gene3D" id="1.25.40.330">
    <property type="entry name" value="Adenylate cyclase-associated CAP, N-terminal domain"/>
    <property type="match status" value="1"/>
</dbReference>
<evidence type="ECO:0000313" key="8">
    <source>
        <dbReference type="Proteomes" id="UP000242287"/>
    </source>
</evidence>
<proteinExistence type="inferred from homology"/>
<dbReference type="GO" id="GO:0007015">
    <property type="term" value="P:actin filament organization"/>
    <property type="evidence" value="ECO:0007669"/>
    <property type="project" value="TreeGrafter"/>
</dbReference>
<evidence type="ECO:0000256" key="2">
    <source>
        <dbReference type="ARBA" id="ARBA00054756"/>
    </source>
</evidence>
<dbReference type="SUPFAM" id="SSF69340">
    <property type="entry name" value="C-terminal domain of adenylylcyclase associated protein"/>
    <property type="match status" value="1"/>
</dbReference>
<dbReference type="SMART" id="SM00673">
    <property type="entry name" value="CARP"/>
    <property type="match status" value="2"/>
</dbReference>
<dbReference type="OrthoDB" id="77251at2759"/>
<dbReference type="FunFam" id="1.25.40.330:FF:000001">
    <property type="entry name" value="Adenylyl cyclase-associated protein"/>
    <property type="match status" value="1"/>
</dbReference>